<evidence type="ECO:0000313" key="1">
    <source>
        <dbReference type="EMBL" id="MBX43852.1"/>
    </source>
</evidence>
<dbReference type="AlphaFoldDB" id="A0A2P2NMW8"/>
<protein>
    <submittedName>
        <fullName evidence="1">Uncharacterized protein</fullName>
    </submittedName>
</protein>
<name>A0A2P2NMW8_RHIMU</name>
<dbReference type="EMBL" id="GGEC01063368">
    <property type="protein sequence ID" value="MBX43852.1"/>
    <property type="molecule type" value="Transcribed_RNA"/>
</dbReference>
<sequence length="16" mass="1882">MRNNKQTDQMVTTMLA</sequence>
<proteinExistence type="predicted"/>
<reference evidence="1" key="1">
    <citation type="submission" date="2018-02" db="EMBL/GenBank/DDBJ databases">
        <title>Rhizophora mucronata_Transcriptome.</title>
        <authorList>
            <person name="Meera S.P."/>
            <person name="Sreeshan A."/>
            <person name="Augustine A."/>
        </authorList>
    </citation>
    <scope>NUCLEOTIDE SEQUENCE</scope>
    <source>
        <tissue evidence="1">Leaf</tissue>
    </source>
</reference>
<accession>A0A2P2NMW8</accession>
<organism evidence="1">
    <name type="scientific">Rhizophora mucronata</name>
    <name type="common">Asiatic mangrove</name>
    <dbReference type="NCBI Taxonomy" id="61149"/>
    <lineage>
        <taxon>Eukaryota</taxon>
        <taxon>Viridiplantae</taxon>
        <taxon>Streptophyta</taxon>
        <taxon>Embryophyta</taxon>
        <taxon>Tracheophyta</taxon>
        <taxon>Spermatophyta</taxon>
        <taxon>Magnoliopsida</taxon>
        <taxon>eudicotyledons</taxon>
        <taxon>Gunneridae</taxon>
        <taxon>Pentapetalae</taxon>
        <taxon>rosids</taxon>
        <taxon>fabids</taxon>
        <taxon>Malpighiales</taxon>
        <taxon>Rhizophoraceae</taxon>
        <taxon>Rhizophora</taxon>
    </lineage>
</organism>